<keyword evidence="4" id="KW-0812">Transmembrane</keyword>
<comment type="subcellular location">
    <subcellularLocation>
        <location evidence="1">Cell outer membrane</location>
        <topology evidence="1">Multi-pass membrane protein</topology>
    </subcellularLocation>
</comment>
<proteinExistence type="predicted"/>
<keyword evidence="8" id="KW-0998">Cell outer membrane</keyword>
<keyword evidence="10" id="KW-0175">Coiled coil</keyword>
<dbReference type="PANTHER" id="PTHR30329:SF21">
    <property type="entry name" value="LIPOPROTEIN YIAD-RELATED"/>
    <property type="match status" value="1"/>
</dbReference>
<dbReference type="RefSeq" id="WP_034644688.1">
    <property type="nucleotide sequence ID" value="NZ_ARZX01000006.1"/>
</dbReference>
<gene>
    <name evidence="13" type="ORF">KLA_06992</name>
</gene>
<dbReference type="SUPFAM" id="SSF56925">
    <property type="entry name" value="OMPA-like"/>
    <property type="match status" value="1"/>
</dbReference>
<organism evidence="13 14">
    <name type="scientific">Cellulophaga geojensis KL-A</name>
    <dbReference type="NCBI Taxonomy" id="1328323"/>
    <lineage>
        <taxon>Bacteria</taxon>
        <taxon>Pseudomonadati</taxon>
        <taxon>Bacteroidota</taxon>
        <taxon>Flavobacteriia</taxon>
        <taxon>Flavobacteriales</taxon>
        <taxon>Flavobacteriaceae</taxon>
        <taxon>Cellulophaga</taxon>
    </lineage>
</organism>
<feature type="domain" description="OmpA-like" evidence="12">
    <location>
        <begin position="271"/>
        <end position="393"/>
    </location>
</feature>
<dbReference type="PRINTS" id="PR01021">
    <property type="entry name" value="OMPADOMAIN"/>
</dbReference>
<evidence type="ECO:0000256" key="5">
    <source>
        <dbReference type="ARBA" id="ARBA00023065"/>
    </source>
</evidence>
<evidence type="ECO:0000259" key="12">
    <source>
        <dbReference type="PROSITE" id="PS51123"/>
    </source>
</evidence>
<evidence type="ECO:0000256" key="2">
    <source>
        <dbReference type="ARBA" id="ARBA00022448"/>
    </source>
</evidence>
<keyword evidence="5" id="KW-0406">Ion transport</keyword>
<dbReference type="Gene3D" id="3.30.1330.60">
    <property type="entry name" value="OmpA-like domain"/>
    <property type="match status" value="1"/>
</dbReference>
<dbReference type="InterPro" id="IPR011250">
    <property type="entry name" value="OMP/PagP_B-barrel"/>
</dbReference>
<keyword evidence="6" id="KW-0626">Porin</keyword>
<feature type="chain" id="PRO_5046886928" evidence="11">
    <location>
        <begin position="22"/>
        <end position="393"/>
    </location>
</feature>
<dbReference type="EMBL" id="ARZX01000006">
    <property type="protein sequence ID" value="EWH14056.1"/>
    <property type="molecule type" value="Genomic_DNA"/>
</dbReference>
<dbReference type="PROSITE" id="PS51123">
    <property type="entry name" value="OMPA_2"/>
    <property type="match status" value="1"/>
</dbReference>
<comment type="caution">
    <text evidence="13">The sequence shown here is derived from an EMBL/GenBank/DDBJ whole genome shotgun (WGS) entry which is preliminary data.</text>
</comment>
<keyword evidence="7 9" id="KW-0472">Membrane</keyword>
<dbReference type="Gene3D" id="2.40.160.20">
    <property type="match status" value="1"/>
</dbReference>
<feature type="coiled-coil region" evidence="10">
    <location>
        <begin position="218"/>
        <end position="276"/>
    </location>
</feature>
<dbReference type="PANTHER" id="PTHR30329">
    <property type="entry name" value="STATOR ELEMENT OF FLAGELLAR MOTOR COMPLEX"/>
    <property type="match status" value="1"/>
</dbReference>
<dbReference type="InterPro" id="IPR050330">
    <property type="entry name" value="Bact_OuterMem_StrucFunc"/>
</dbReference>
<evidence type="ECO:0000256" key="11">
    <source>
        <dbReference type="SAM" id="SignalP"/>
    </source>
</evidence>
<evidence type="ECO:0000256" key="9">
    <source>
        <dbReference type="PROSITE-ProRule" id="PRU00473"/>
    </source>
</evidence>
<reference evidence="13 14" key="1">
    <citation type="journal article" date="2014" name="Genome Announc.">
        <title>Draft Genome Sequence of the Carrageenan-Degrading Bacterium Cellulophaga sp. Strain KL-A, Isolated from Decaying Marine Algae.</title>
        <authorList>
            <person name="Shan D."/>
            <person name="Ying J."/>
            <person name="Li X."/>
            <person name="Gao Z."/>
            <person name="Wei G."/>
            <person name="Shao Z."/>
        </authorList>
    </citation>
    <scope>NUCLEOTIDE SEQUENCE [LARGE SCALE GENOMIC DNA]</scope>
    <source>
        <strain evidence="13 14">KL-A</strain>
    </source>
</reference>
<evidence type="ECO:0000256" key="8">
    <source>
        <dbReference type="ARBA" id="ARBA00023237"/>
    </source>
</evidence>
<keyword evidence="11" id="KW-0732">Signal</keyword>
<keyword evidence="14" id="KW-1185">Reference proteome</keyword>
<evidence type="ECO:0000256" key="7">
    <source>
        <dbReference type="ARBA" id="ARBA00023136"/>
    </source>
</evidence>
<evidence type="ECO:0000256" key="4">
    <source>
        <dbReference type="ARBA" id="ARBA00022692"/>
    </source>
</evidence>
<dbReference type="InterPro" id="IPR036737">
    <property type="entry name" value="OmpA-like_sf"/>
</dbReference>
<evidence type="ECO:0000256" key="3">
    <source>
        <dbReference type="ARBA" id="ARBA00022452"/>
    </source>
</evidence>
<evidence type="ECO:0000313" key="13">
    <source>
        <dbReference type="EMBL" id="EWH14056.1"/>
    </source>
</evidence>
<evidence type="ECO:0000256" key="6">
    <source>
        <dbReference type="ARBA" id="ARBA00023114"/>
    </source>
</evidence>
<evidence type="ECO:0000313" key="14">
    <source>
        <dbReference type="Proteomes" id="UP000019275"/>
    </source>
</evidence>
<evidence type="ECO:0000256" key="10">
    <source>
        <dbReference type="SAM" id="Coils"/>
    </source>
</evidence>
<sequence>MKKIKVSLFVILLHTVGAIWAQDLQLTAKDSIVKNSWMFGLGYNFVDDSGDVFDELLDLDKQWNAVAFPSRISIGKYFNSGIGVEAIGSYNKYKVGKTVDGAVNLEETDYFAIDSRVSYDLNKIIGETAWFDPYIGVGLGYTDANNKGRGTYNGVVGFRTWITERIGLDFNSSGKWAMDKGDGVTNHLQHAVGVVYQFKAEKGLSKKGLEKQAQIEEILKEQQRVADSTAAAKKQEEEARLLAERLKKEQEALRLAELEKEKAAAEKQRREDLQAKINSFGSVIFALNSSYLNTDSKNILAAIAELLIENPTVTVKLGAYTDSRGTDKYNLWLSQRRMQRSLDFLESKGVSSEKVNATAFGEEELLNNCEDGVYCTEQEHKINRRIEITVDKI</sequence>
<feature type="signal peptide" evidence="11">
    <location>
        <begin position="1"/>
        <end position="21"/>
    </location>
</feature>
<protein>
    <submittedName>
        <fullName evidence="13">OmpA/MotB domain-containing protein</fullName>
    </submittedName>
</protein>
<dbReference type="SUPFAM" id="SSF103088">
    <property type="entry name" value="OmpA-like"/>
    <property type="match status" value="1"/>
</dbReference>
<name>A0ABN0RQH3_9FLAO</name>
<keyword evidence="2" id="KW-0813">Transport</keyword>
<dbReference type="CDD" id="cd22265">
    <property type="entry name" value="UDM1_RNF168"/>
    <property type="match status" value="1"/>
</dbReference>
<dbReference type="Pfam" id="PF00691">
    <property type="entry name" value="OmpA"/>
    <property type="match status" value="1"/>
</dbReference>
<keyword evidence="3" id="KW-1134">Transmembrane beta strand</keyword>
<evidence type="ECO:0000256" key="1">
    <source>
        <dbReference type="ARBA" id="ARBA00004571"/>
    </source>
</evidence>
<accession>A0ABN0RQH3</accession>
<dbReference type="InterPro" id="IPR006664">
    <property type="entry name" value="OMP_bac"/>
</dbReference>
<dbReference type="CDD" id="cd07185">
    <property type="entry name" value="OmpA_C-like"/>
    <property type="match status" value="1"/>
</dbReference>
<dbReference type="Proteomes" id="UP000019275">
    <property type="component" value="Unassembled WGS sequence"/>
</dbReference>
<dbReference type="InterPro" id="IPR006665">
    <property type="entry name" value="OmpA-like"/>
</dbReference>